<reference evidence="5 6" key="1">
    <citation type="submission" date="2024-04" db="EMBL/GenBank/DDBJ databases">
        <title>Dissimilatory iodate-reducing microorganisms contribute to the enrichment of iodine in groundwater.</title>
        <authorList>
            <person name="Jiang Z."/>
        </authorList>
    </citation>
    <scope>NUCLEOTIDE SEQUENCE [LARGE SCALE GENOMIC DNA]</scope>
    <source>
        <strain evidence="5 6">NCP973</strain>
    </source>
</reference>
<dbReference type="InterPro" id="IPR008854">
    <property type="entry name" value="TPMT"/>
</dbReference>
<evidence type="ECO:0000256" key="3">
    <source>
        <dbReference type="ARBA" id="ARBA00022679"/>
    </source>
</evidence>
<dbReference type="SUPFAM" id="SSF53335">
    <property type="entry name" value="S-adenosyl-L-methionine-dependent methyltransferases"/>
    <property type="match status" value="1"/>
</dbReference>
<keyword evidence="3" id="KW-0808">Transferase</keyword>
<dbReference type="GO" id="GO:0032259">
    <property type="term" value="P:methylation"/>
    <property type="evidence" value="ECO:0007669"/>
    <property type="project" value="UniProtKB-KW"/>
</dbReference>
<dbReference type="Pfam" id="PF05724">
    <property type="entry name" value="TPMT"/>
    <property type="match status" value="1"/>
</dbReference>
<dbReference type="Gene3D" id="3.40.50.150">
    <property type="entry name" value="Vaccinia Virus protein VP39"/>
    <property type="match status" value="1"/>
</dbReference>
<dbReference type="GO" id="GO:0008168">
    <property type="term" value="F:methyltransferase activity"/>
    <property type="evidence" value="ECO:0007669"/>
    <property type="project" value="UniProtKB-KW"/>
</dbReference>
<dbReference type="EMBL" id="CP151406">
    <property type="protein sequence ID" value="WZJ21467.1"/>
    <property type="molecule type" value="Genomic_DNA"/>
</dbReference>
<evidence type="ECO:0000313" key="6">
    <source>
        <dbReference type="Proteomes" id="UP001479520"/>
    </source>
</evidence>
<organism evidence="5 6">
    <name type="scientific">Azonexus hydrophilus</name>
    <dbReference type="NCBI Taxonomy" id="418702"/>
    <lineage>
        <taxon>Bacteria</taxon>
        <taxon>Pseudomonadati</taxon>
        <taxon>Pseudomonadota</taxon>
        <taxon>Betaproteobacteria</taxon>
        <taxon>Rhodocyclales</taxon>
        <taxon>Azonexaceae</taxon>
        <taxon>Azonexus</taxon>
    </lineage>
</organism>
<keyword evidence="2 5" id="KW-0489">Methyltransferase</keyword>
<protein>
    <submittedName>
        <fullName evidence="5">Methyltransferase domain-containing protein</fullName>
    </submittedName>
</protein>
<sequence length="209" mass="23140">MSEQDKVPAQRPEHPDFWCKRFAEGVTPWDAGCVPADFDAFVSPRQTPMNTLIPGCGSGWEAARLAAAGWPVTALDFSPVAVARAREVLAGHAVELVCADFFSYAPATPPTLIYERAFLCALPRKLWTDWAGKVAALLPSGGLLAGYFFVCEQLKGPPFGIQPEQLDTLLLPAFERIEDRPVADSIPVFAGRERWQVWRRRQDERGADR</sequence>
<dbReference type="CDD" id="cd02440">
    <property type="entry name" value="AdoMet_MTases"/>
    <property type="match status" value="1"/>
</dbReference>
<evidence type="ECO:0000256" key="4">
    <source>
        <dbReference type="ARBA" id="ARBA00022691"/>
    </source>
</evidence>
<evidence type="ECO:0000313" key="5">
    <source>
        <dbReference type="EMBL" id="WZJ21467.1"/>
    </source>
</evidence>
<gene>
    <name evidence="5" type="ORF">AADV58_16170</name>
</gene>
<dbReference type="PANTHER" id="PTHR32183">
    <property type="match status" value="1"/>
</dbReference>
<dbReference type="InterPro" id="IPR029063">
    <property type="entry name" value="SAM-dependent_MTases_sf"/>
</dbReference>
<keyword evidence="4" id="KW-0949">S-adenosyl-L-methionine</keyword>
<dbReference type="PANTHER" id="PTHR32183:SF11">
    <property type="entry name" value="THIOL METHYLTRANSFERASE 2-RELATED"/>
    <property type="match status" value="1"/>
</dbReference>
<keyword evidence="6" id="KW-1185">Reference proteome</keyword>
<accession>A0ABZ2XHT3</accession>
<dbReference type="Proteomes" id="UP001479520">
    <property type="component" value="Chromosome"/>
</dbReference>
<evidence type="ECO:0000256" key="1">
    <source>
        <dbReference type="ARBA" id="ARBA00022553"/>
    </source>
</evidence>
<proteinExistence type="predicted"/>
<dbReference type="PROSITE" id="PS51585">
    <property type="entry name" value="SAM_MT_TPMT"/>
    <property type="match status" value="1"/>
</dbReference>
<evidence type="ECO:0000256" key="2">
    <source>
        <dbReference type="ARBA" id="ARBA00022603"/>
    </source>
</evidence>
<keyword evidence="1" id="KW-0597">Phosphoprotein</keyword>
<dbReference type="RefSeq" id="WP_028994253.1">
    <property type="nucleotide sequence ID" value="NZ_CP151406.1"/>
</dbReference>
<name>A0ABZ2XHT3_9RHOO</name>